<accession>A0A921JGH7</accession>
<feature type="domain" description="Phasin" evidence="2">
    <location>
        <begin position="150"/>
        <end position="213"/>
    </location>
</feature>
<dbReference type="EMBL" id="DYYG01000047">
    <property type="protein sequence ID" value="HJE25208.1"/>
    <property type="molecule type" value="Genomic_DNA"/>
</dbReference>
<gene>
    <name evidence="3" type="ORF">K8W01_16240</name>
</gene>
<sequence>MSEFVAEGQPPAEENALAERLTESVSTEAVLAVGALDDQAATEAAAAEADSAETVQAAGGSDEIVPADEPSEPQAAAPEADEAAEAAPPSPEPAPVEAVALVAEKVEQAVESVAEVVPAPAPVESAGVTTAPRNVQIGASFAFAPSLAPLTEINAKLFAFARGEGEAALAHFQALTRAKSPAEAIRLQVTELQRAADASLTCFTEIVRSANRLSGSTHWH</sequence>
<evidence type="ECO:0000313" key="3">
    <source>
        <dbReference type="EMBL" id="HJE25208.1"/>
    </source>
</evidence>
<evidence type="ECO:0000313" key="4">
    <source>
        <dbReference type="Proteomes" id="UP000742631"/>
    </source>
</evidence>
<feature type="compositionally biased region" description="Low complexity" evidence="1">
    <location>
        <begin position="44"/>
        <end position="58"/>
    </location>
</feature>
<comment type="caution">
    <text evidence="3">The sequence shown here is derived from an EMBL/GenBank/DDBJ whole genome shotgun (WGS) entry which is preliminary data.</text>
</comment>
<dbReference type="Pfam" id="PF09361">
    <property type="entry name" value="Phasin_2"/>
    <property type="match status" value="1"/>
</dbReference>
<evidence type="ECO:0000256" key="1">
    <source>
        <dbReference type="SAM" id="MobiDB-lite"/>
    </source>
</evidence>
<evidence type="ECO:0000259" key="2">
    <source>
        <dbReference type="Pfam" id="PF09361"/>
    </source>
</evidence>
<reference evidence="3" key="1">
    <citation type="journal article" date="2021" name="PeerJ">
        <title>Extensive microbial diversity within the chicken gut microbiome revealed by metagenomics and culture.</title>
        <authorList>
            <person name="Gilroy R."/>
            <person name="Ravi A."/>
            <person name="Getino M."/>
            <person name="Pursley I."/>
            <person name="Horton D.L."/>
            <person name="Alikhan N.F."/>
            <person name="Baker D."/>
            <person name="Gharbi K."/>
            <person name="Hall N."/>
            <person name="Watson M."/>
            <person name="Adriaenssens E.M."/>
            <person name="Foster-Nyarko E."/>
            <person name="Jarju S."/>
            <person name="Secka A."/>
            <person name="Antonio M."/>
            <person name="Oren A."/>
            <person name="Chaudhuri R.R."/>
            <person name="La Ragione R."/>
            <person name="Hildebrand F."/>
            <person name="Pallen M.J."/>
        </authorList>
    </citation>
    <scope>NUCLEOTIDE SEQUENCE</scope>
    <source>
        <strain evidence="3">316</strain>
    </source>
</reference>
<dbReference type="Proteomes" id="UP000742631">
    <property type="component" value="Unassembled WGS sequence"/>
</dbReference>
<feature type="region of interest" description="Disordered" evidence="1">
    <location>
        <begin position="1"/>
        <end position="21"/>
    </location>
</feature>
<reference evidence="3" key="2">
    <citation type="submission" date="2021-09" db="EMBL/GenBank/DDBJ databases">
        <authorList>
            <person name="Gilroy R."/>
        </authorList>
    </citation>
    <scope>NUCLEOTIDE SEQUENCE</scope>
    <source>
        <strain evidence="3">316</strain>
    </source>
</reference>
<organism evidence="3 4">
    <name type="scientific">Methylorubrum populi</name>
    <dbReference type="NCBI Taxonomy" id="223967"/>
    <lineage>
        <taxon>Bacteria</taxon>
        <taxon>Pseudomonadati</taxon>
        <taxon>Pseudomonadota</taxon>
        <taxon>Alphaproteobacteria</taxon>
        <taxon>Hyphomicrobiales</taxon>
        <taxon>Methylobacteriaceae</taxon>
        <taxon>Methylorubrum</taxon>
    </lineage>
</organism>
<dbReference type="InterPro" id="IPR018968">
    <property type="entry name" value="Phasin"/>
</dbReference>
<protein>
    <submittedName>
        <fullName evidence="3">Phasin family protein</fullName>
    </submittedName>
</protein>
<feature type="region of interest" description="Disordered" evidence="1">
    <location>
        <begin position="44"/>
        <end position="94"/>
    </location>
</feature>
<name>A0A921JGH7_9HYPH</name>
<proteinExistence type="predicted"/>
<dbReference type="AlphaFoldDB" id="A0A921JGH7"/>